<dbReference type="InterPro" id="IPR011333">
    <property type="entry name" value="SKP1/BTB/POZ_sf"/>
</dbReference>
<protein>
    <recommendedName>
        <fullName evidence="1">BTB domain-containing protein</fullName>
    </recommendedName>
</protein>
<evidence type="ECO:0000313" key="2">
    <source>
        <dbReference type="EMBL" id="GMT29726.1"/>
    </source>
</evidence>
<organism evidence="2 3">
    <name type="scientific">Pristionchus fissidentatus</name>
    <dbReference type="NCBI Taxonomy" id="1538716"/>
    <lineage>
        <taxon>Eukaryota</taxon>
        <taxon>Metazoa</taxon>
        <taxon>Ecdysozoa</taxon>
        <taxon>Nematoda</taxon>
        <taxon>Chromadorea</taxon>
        <taxon>Rhabditida</taxon>
        <taxon>Rhabditina</taxon>
        <taxon>Diplogasteromorpha</taxon>
        <taxon>Diplogasteroidea</taxon>
        <taxon>Neodiplogasteridae</taxon>
        <taxon>Pristionchus</taxon>
    </lineage>
</organism>
<dbReference type="PROSITE" id="PS50097">
    <property type="entry name" value="BTB"/>
    <property type="match status" value="1"/>
</dbReference>
<sequence length="313" mass="35911">ASESPMTKQPDFVIPLTVHGGNVWTQKLSPSVEHNGTKWRLRAEWVEYSDFPDEGLLVQLECLSHSELTNDWNVEAECILPSQNSGKIARKQLKAVFGPGVNIVDFGHLISYTDFQHLYVTQSRVTFEARIYINRSGEVDEVVAQRDFSAPLEDVAHVVLRIGEKRLHVAKDVLAVHSPVFRAMLYGDFKDKNQAEIEIKEVVYEEFVDLLCQIYPNRPEITEKNFENILKLADRYEVESATSEVIRFLRRSKYENTKLLMLADKYRLEAIKDRCISAFRSTAEITALKTKIEYGDLSDATKLALFERMMEMG</sequence>
<dbReference type="PANTHER" id="PTHR22744:SF14">
    <property type="entry name" value="BTB DOMAIN-CONTAINING PROTEIN-RELATED"/>
    <property type="match status" value="1"/>
</dbReference>
<dbReference type="PANTHER" id="PTHR22744">
    <property type="entry name" value="HELIX LOOP HELIX PROTEIN 21-RELATED"/>
    <property type="match status" value="1"/>
</dbReference>
<gene>
    <name evidence="2" type="ORF">PFISCL1PPCAC_21023</name>
</gene>
<name>A0AAV5WCV6_9BILA</name>
<proteinExistence type="predicted"/>
<keyword evidence="3" id="KW-1185">Reference proteome</keyword>
<dbReference type="SUPFAM" id="SSF54695">
    <property type="entry name" value="POZ domain"/>
    <property type="match status" value="1"/>
</dbReference>
<dbReference type="SMART" id="SM00225">
    <property type="entry name" value="BTB"/>
    <property type="match status" value="1"/>
</dbReference>
<dbReference type="InterPro" id="IPR002083">
    <property type="entry name" value="MATH/TRAF_dom"/>
</dbReference>
<dbReference type="Gene3D" id="2.60.210.10">
    <property type="entry name" value="Apoptosis, Tumor Necrosis Factor Receptor Associated Protein 2, Chain A"/>
    <property type="match status" value="1"/>
</dbReference>
<dbReference type="CDD" id="cd18186">
    <property type="entry name" value="BTB_POZ_ZBTB_KLHL-like"/>
    <property type="match status" value="1"/>
</dbReference>
<evidence type="ECO:0000313" key="3">
    <source>
        <dbReference type="Proteomes" id="UP001432322"/>
    </source>
</evidence>
<comment type="caution">
    <text evidence="2">The sequence shown here is derived from an EMBL/GenBank/DDBJ whole genome shotgun (WGS) entry which is preliminary data.</text>
</comment>
<dbReference type="AlphaFoldDB" id="A0AAV5WCV6"/>
<evidence type="ECO:0000259" key="1">
    <source>
        <dbReference type="PROSITE" id="PS50097"/>
    </source>
</evidence>
<dbReference type="EMBL" id="BTSY01000005">
    <property type="protein sequence ID" value="GMT29726.1"/>
    <property type="molecule type" value="Genomic_DNA"/>
</dbReference>
<dbReference type="CDD" id="cd00121">
    <property type="entry name" value="MATH"/>
    <property type="match status" value="1"/>
</dbReference>
<dbReference type="Pfam" id="PF00917">
    <property type="entry name" value="MATH"/>
    <property type="match status" value="1"/>
</dbReference>
<dbReference type="Gene3D" id="3.30.710.10">
    <property type="entry name" value="Potassium Channel Kv1.1, Chain A"/>
    <property type="match status" value="1"/>
</dbReference>
<reference evidence="2" key="1">
    <citation type="submission" date="2023-10" db="EMBL/GenBank/DDBJ databases">
        <title>Genome assembly of Pristionchus species.</title>
        <authorList>
            <person name="Yoshida K."/>
            <person name="Sommer R.J."/>
        </authorList>
    </citation>
    <scope>NUCLEOTIDE SEQUENCE</scope>
    <source>
        <strain evidence="2">RS5133</strain>
    </source>
</reference>
<dbReference type="Proteomes" id="UP001432322">
    <property type="component" value="Unassembled WGS sequence"/>
</dbReference>
<dbReference type="Pfam" id="PF00651">
    <property type="entry name" value="BTB"/>
    <property type="match status" value="1"/>
</dbReference>
<dbReference type="InterPro" id="IPR008974">
    <property type="entry name" value="TRAF-like"/>
</dbReference>
<accession>A0AAV5WCV6</accession>
<dbReference type="InterPro" id="IPR000210">
    <property type="entry name" value="BTB/POZ_dom"/>
</dbReference>
<feature type="domain" description="BTB" evidence="1">
    <location>
        <begin position="156"/>
        <end position="223"/>
    </location>
</feature>
<feature type="non-terminal residue" evidence="2">
    <location>
        <position position="1"/>
    </location>
</feature>